<name>A0A7X0RV18_9BACL</name>
<dbReference type="Pfam" id="PF23899">
    <property type="entry name" value="SU10_portal"/>
    <property type="match status" value="1"/>
</dbReference>
<evidence type="ECO:0000256" key="1">
    <source>
        <dbReference type="SAM" id="MobiDB-lite"/>
    </source>
</evidence>
<comment type="caution">
    <text evidence="2">The sequence shown here is derived from an EMBL/GenBank/DDBJ whole genome shotgun (WGS) entry which is preliminary data.</text>
</comment>
<evidence type="ECO:0000313" key="3">
    <source>
        <dbReference type="Proteomes" id="UP000547209"/>
    </source>
</evidence>
<proteinExistence type="predicted"/>
<accession>A0A7X0RV18</accession>
<evidence type="ECO:0008006" key="4">
    <source>
        <dbReference type="Google" id="ProtNLM"/>
    </source>
</evidence>
<feature type="region of interest" description="Disordered" evidence="1">
    <location>
        <begin position="1"/>
        <end position="23"/>
    </location>
</feature>
<evidence type="ECO:0000313" key="2">
    <source>
        <dbReference type="EMBL" id="MBB6672619.1"/>
    </source>
</evidence>
<dbReference type="RefSeq" id="WP_185144120.1">
    <property type="nucleotide sequence ID" value="NZ_JACJVP010000029.1"/>
</dbReference>
<dbReference type="EMBL" id="JACJVP010000029">
    <property type="protein sequence ID" value="MBB6672619.1"/>
    <property type="molecule type" value="Genomic_DNA"/>
</dbReference>
<gene>
    <name evidence="2" type="ORF">H7C19_18215</name>
</gene>
<feature type="region of interest" description="Disordered" evidence="1">
    <location>
        <begin position="555"/>
        <end position="607"/>
    </location>
</feature>
<protein>
    <recommendedName>
        <fullName evidence="4">Portal protein</fullName>
    </recommendedName>
</protein>
<keyword evidence="3" id="KW-1185">Reference proteome</keyword>
<feature type="compositionally biased region" description="Pro residues" evidence="1">
    <location>
        <begin position="565"/>
        <end position="597"/>
    </location>
</feature>
<dbReference type="AlphaFoldDB" id="A0A7X0RV18"/>
<reference evidence="2 3" key="1">
    <citation type="submission" date="2020-08" db="EMBL/GenBank/DDBJ databases">
        <title>Cohnella phylogeny.</title>
        <authorList>
            <person name="Dunlap C."/>
        </authorList>
    </citation>
    <scope>NUCLEOTIDE SEQUENCE [LARGE SCALE GENOMIC DNA]</scope>
    <source>
        <strain evidence="2 3">DSM 28246</strain>
    </source>
</reference>
<organism evidence="2 3">
    <name type="scientific">Cohnella nanjingensis</name>
    <dbReference type="NCBI Taxonomy" id="1387779"/>
    <lineage>
        <taxon>Bacteria</taxon>
        <taxon>Bacillati</taxon>
        <taxon>Bacillota</taxon>
        <taxon>Bacilli</taxon>
        <taxon>Bacillales</taxon>
        <taxon>Paenibacillaceae</taxon>
        <taxon>Cohnella</taxon>
    </lineage>
</organism>
<dbReference type="Proteomes" id="UP000547209">
    <property type="component" value="Unassembled WGS sequence"/>
</dbReference>
<sequence>MEDKKLLGNDQPEQEAPQTEAERSLALKVQRLFRESWDSKQQLNLPQLWRKFDDYKHNRQNPKQSEDHPGSTTNVIHRVIESQISDLLDKPYGSVAKGTEPGDDMFSEQAQHMVDFVLDKGDFKEKINLSEHDRLELGDTIIKVWTDKKALSGKGLPVYEIVSPANFFSDPKITAAHRLQESEFVIHATPRALSWYRRQWPKLGKYVQRQVQIPYDPNATFTDDGADEVHVETSMKALLLECYLRDEEGEVYCLHVANDILLEDSRKNQGKLQRRNLFPFVQINCYPRRGTSWGMGDVEYLIPTQDLINELDDQIRINARLMGNPQIVVGQGAGKGFDFRKWTSKPALRIPMRDVNAFRVVPGVPISPDVPVRRDKAFQEADIISGVNDVSRGEKPGQVTAAAAIYALQQAGQKGVIHKNEMLKNGWSKVLGLLFDEIMDNWDEEMWIRIDGEKPDFKFVNPADFKSIPILVPNAMHGEVEGEEPIKQLTDESGKVMTREAEYDFQLSLGNGLPYDKAFVFQTLLDMTKVSFPDGPAVTRTELRKFLRDQVGLDLEDQPEGTQPPEQPPMQPGMPPVGLPQGMPGPMPPQAPPPGMGQPPAQQIPPEILAMIGGVPQ</sequence>
<dbReference type="InterPro" id="IPR056909">
    <property type="entry name" value="SU10_portal"/>
</dbReference>